<dbReference type="OrthoDB" id="6469072at2759"/>
<dbReference type="EMBL" id="BGPR01031246">
    <property type="protein sequence ID" value="GBO04204.1"/>
    <property type="molecule type" value="Genomic_DNA"/>
</dbReference>
<accession>A0A4Y2TWZ1</accession>
<name>A0A4Y2TWZ1_ARAVE</name>
<sequence>MHQGTPLGHGPRYTTWPFHGKWLTTKLRGVSEKKSANAQDKGEFSNYKAGILMLYVEAISSLVPEKNLESEQTSSMVDLLIELKNEFAAFRKHIYSKVDSFSKLICSTDDTIQKEEPRPSLQQEIIETELKSETSTYASVAQTSSAIPEGPGTAVNDIINLLAPLNLKFLQCHRLKIKYQSYASFHIEVCDNDPQQLLDSTFWPEGCLIAELYGKLKNDQISHEVIPRSDSIHPSLLDLPTNTDSKRLSLIYQNFRDLRTKTVEFYRSVASVEYDVICVTETWLCEDMDS</sequence>
<dbReference type="AlphaFoldDB" id="A0A4Y2TWZ1"/>
<protein>
    <submittedName>
        <fullName evidence="1">Uncharacterized protein</fullName>
    </submittedName>
</protein>
<comment type="caution">
    <text evidence="1">The sequence shown here is derived from an EMBL/GenBank/DDBJ whole genome shotgun (WGS) entry which is preliminary data.</text>
</comment>
<organism evidence="1 2">
    <name type="scientific">Araneus ventricosus</name>
    <name type="common">Orbweaver spider</name>
    <name type="synonym">Epeira ventricosa</name>
    <dbReference type="NCBI Taxonomy" id="182803"/>
    <lineage>
        <taxon>Eukaryota</taxon>
        <taxon>Metazoa</taxon>
        <taxon>Ecdysozoa</taxon>
        <taxon>Arthropoda</taxon>
        <taxon>Chelicerata</taxon>
        <taxon>Arachnida</taxon>
        <taxon>Araneae</taxon>
        <taxon>Araneomorphae</taxon>
        <taxon>Entelegynae</taxon>
        <taxon>Araneoidea</taxon>
        <taxon>Araneidae</taxon>
        <taxon>Araneus</taxon>
    </lineage>
</organism>
<keyword evidence="2" id="KW-1185">Reference proteome</keyword>
<evidence type="ECO:0000313" key="2">
    <source>
        <dbReference type="Proteomes" id="UP000499080"/>
    </source>
</evidence>
<reference evidence="1 2" key="1">
    <citation type="journal article" date="2019" name="Sci. Rep.">
        <title>Orb-weaving spider Araneus ventricosus genome elucidates the spidroin gene catalogue.</title>
        <authorList>
            <person name="Kono N."/>
            <person name="Nakamura H."/>
            <person name="Ohtoshi R."/>
            <person name="Moran D.A.P."/>
            <person name="Shinohara A."/>
            <person name="Yoshida Y."/>
            <person name="Fujiwara M."/>
            <person name="Mori M."/>
            <person name="Tomita M."/>
            <person name="Arakawa K."/>
        </authorList>
    </citation>
    <scope>NUCLEOTIDE SEQUENCE [LARGE SCALE GENOMIC DNA]</scope>
</reference>
<dbReference type="Proteomes" id="UP000499080">
    <property type="component" value="Unassembled WGS sequence"/>
</dbReference>
<proteinExistence type="predicted"/>
<evidence type="ECO:0000313" key="1">
    <source>
        <dbReference type="EMBL" id="GBO04204.1"/>
    </source>
</evidence>
<gene>
    <name evidence="1" type="ORF">AVEN_217481_1</name>
</gene>